<dbReference type="GO" id="GO:0043564">
    <property type="term" value="C:Ku70:Ku80 complex"/>
    <property type="evidence" value="ECO:0007669"/>
    <property type="project" value="InterPro"/>
</dbReference>
<dbReference type="OrthoDB" id="3249161at2759"/>
<dbReference type="GO" id="GO:0003678">
    <property type="term" value="F:DNA helicase activity"/>
    <property type="evidence" value="ECO:0007669"/>
    <property type="project" value="InterPro"/>
</dbReference>
<dbReference type="InterPro" id="IPR036465">
    <property type="entry name" value="vWFA_dom_sf"/>
</dbReference>
<dbReference type="Gene3D" id="2.40.290.10">
    <property type="match status" value="1"/>
</dbReference>
<evidence type="ECO:0000256" key="11">
    <source>
        <dbReference type="ARBA" id="ARBA00023125"/>
    </source>
</evidence>
<evidence type="ECO:0000256" key="7">
    <source>
        <dbReference type="ARBA" id="ARBA00022801"/>
    </source>
</evidence>
<dbReference type="FunFam" id="2.40.290.10:FF:000001">
    <property type="entry name" value="X-ray repair cross complementing 6"/>
    <property type="match status" value="1"/>
</dbReference>
<dbReference type="AlphaFoldDB" id="A0A9N9ALW5"/>
<evidence type="ECO:0000256" key="14">
    <source>
        <dbReference type="ARBA" id="ARBA00023242"/>
    </source>
</evidence>
<sequence length="635" mass="72871">MDNEFEEEEFEETQDLNIKINSTNRDAVFFAIDCSESMLKPDSSDIDNVESDRENKDPNIPLRSAIRAASEVCLRKIIDRTQDYVGVLFYNTKEHKNKSDAAHIYVLHDVDFPDVNRIRELSELASGEINFDERIGSSNEEFPLANVFMACRESLAQLSPSFKTKRIFFITDQDQPHKKNRYLRSAAITRTHDLAEIGIEVNLFSINRPDKQFNFNAFWSEIVSDEDLKKNHVNTSGDIEVLVQHVMTKEAPRRSIFSLPFRLGPDDTLTFGVKGYVLCIEKKKPTHQWAYMKSEAIKLAKSKSTYICADTAQRLLSADIKYYYEFGGEKIVFTNDEINELKKFGEMGITLLGFKPYNRFKFHYHIEHPYFIYPDEEKYEGSTRTFAALHQKMLELEKIAICQVRLRKTSVSRISALVAQKEELDEYGAQIHPPGIQMYFLPYAEDLRPLPEWSELTSAPSDLAQIMEEVITPLTIKSGFSPDKFKSPALKRFYDVLQCIALDKELPETYTDSTVPKVNAIRKRVGKKFLEFNKRVILDAEEIKANRQDIVHEPKPTKARAQRKATTDTAAKSKTKAAPEDGVDVEALWKDGRAEKAKVADIKAYLTKIGRTVTGKRKAELLEELDSVMKEKYPD</sequence>
<dbReference type="Pfam" id="PF03731">
    <property type="entry name" value="Ku_N"/>
    <property type="match status" value="1"/>
</dbReference>
<dbReference type="InterPro" id="IPR006165">
    <property type="entry name" value="Ku70"/>
</dbReference>
<dbReference type="PANTHER" id="PTHR12604:SF2">
    <property type="entry name" value="X-RAY REPAIR CROSS-COMPLEMENTING PROTEIN 6"/>
    <property type="match status" value="1"/>
</dbReference>
<evidence type="ECO:0000256" key="4">
    <source>
        <dbReference type="ARBA" id="ARBA00021796"/>
    </source>
</evidence>
<keyword evidence="19" id="KW-1185">Reference proteome</keyword>
<dbReference type="SUPFAM" id="SSF100939">
    <property type="entry name" value="SPOC domain-like"/>
    <property type="match status" value="1"/>
</dbReference>
<dbReference type="GO" id="GO:0006303">
    <property type="term" value="P:double-strand break repair via nonhomologous end joining"/>
    <property type="evidence" value="ECO:0007669"/>
    <property type="project" value="InterPro"/>
</dbReference>
<keyword evidence="11" id="KW-0238">DNA-binding</keyword>
<dbReference type="Pfam" id="PF02735">
    <property type="entry name" value="Ku"/>
    <property type="match status" value="1"/>
</dbReference>
<feature type="domain" description="Ku" evidence="17">
    <location>
        <begin position="312"/>
        <end position="458"/>
    </location>
</feature>
<dbReference type="SUPFAM" id="SSF53300">
    <property type="entry name" value="vWA-like"/>
    <property type="match status" value="1"/>
</dbReference>
<dbReference type="PIRSF" id="PIRSF003033">
    <property type="entry name" value="Ku70"/>
    <property type="match status" value="1"/>
</dbReference>
<proteinExistence type="inferred from homology"/>
<dbReference type="InterPro" id="IPR027388">
    <property type="entry name" value="Ku70_bridge/pillars_dom_sf"/>
</dbReference>
<dbReference type="Proteomes" id="UP000789508">
    <property type="component" value="Unassembled WGS sequence"/>
</dbReference>
<feature type="region of interest" description="Disordered" evidence="16">
    <location>
        <begin position="553"/>
        <end position="578"/>
    </location>
</feature>
<dbReference type="Gene3D" id="3.40.50.410">
    <property type="entry name" value="von Willebrand factor, type A domain"/>
    <property type="match status" value="1"/>
</dbReference>
<keyword evidence="5" id="KW-0547">Nucleotide-binding</keyword>
<evidence type="ECO:0000256" key="15">
    <source>
        <dbReference type="ARBA" id="ARBA00031811"/>
    </source>
</evidence>
<organism evidence="18 19">
    <name type="scientific">Ambispora leptoticha</name>
    <dbReference type="NCBI Taxonomy" id="144679"/>
    <lineage>
        <taxon>Eukaryota</taxon>
        <taxon>Fungi</taxon>
        <taxon>Fungi incertae sedis</taxon>
        <taxon>Mucoromycota</taxon>
        <taxon>Glomeromycotina</taxon>
        <taxon>Glomeromycetes</taxon>
        <taxon>Archaeosporales</taxon>
        <taxon>Ambisporaceae</taxon>
        <taxon>Ambispora</taxon>
    </lineage>
</organism>
<comment type="caution">
    <text evidence="18">The sequence shown here is derived from an EMBL/GenBank/DDBJ whole genome shotgun (WGS) entry which is preliminary data.</text>
</comment>
<gene>
    <name evidence="18" type="ORF">ALEPTO_LOCUS5095</name>
</gene>
<evidence type="ECO:0000256" key="13">
    <source>
        <dbReference type="ARBA" id="ARBA00023204"/>
    </source>
</evidence>
<dbReference type="SMART" id="SM00559">
    <property type="entry name" value="Ku78"/>
    <property type="match status" value="1"/>
</dbReference>
<evidence type="ECO:0000256" key="2">
    <source>
        <dbReference type="ARBA" id="ARBA00004574"/>
    </source>
</evidence>
<keyword evidence="12" id="KW-0233">DNA recombination</keyword>
<protein>
    <recommendedName>
        <fullName evidence="4">ATP-dependent DNA helicase II subunit 1</fullName>
    </recommendedName>
    <alternativeName>
        <fullName evidence="15">ATP-dependent DNA helicase II subunit Ku70</fullName>
    </alternativeName>
</protein>
<evidence type="ECO:0000256" key="10">
    <source>
        <dbReference type="ARBA" id="ARBA00022895"/>
    </source>
</evidence>
<evidence type="ECO:0000313" key="19">
    <source>
        <dbReference type="Proteomes" id="UP000789508"/>
    </source>
</evidence>
<evidence type="ECO:0000256" key="6">
    <source>
        <dbReference type="ARBA" id="ARBA00022763"/>
    </source>
</evidence>
<dbReference type="GO" id="GO:0000723">
    <property type="term" value="P:telomere maintenance"/>
    <property type="evidence" value="ECO:0007669"/>
    <property type="project" value="InterPro"/>
</dbReference>
<keyword evidence="8" id="KW-0347">Helicase</keyword>
<evidence type="ECO:0000256" key="16">
    <source>
        <dbReference type="SAM" id="MobiDB-lite"/>
    </source>
</evidence>
<keyword evidence="9" id="KW-0067">ATP-binding</keyword>
<dbReference type="GO" id="GO:0005524">
    <property type="term" value="F:ATP binding"/>
    <property type="evidence" value="ECO:0007669"/>
    <property type="project" value="UniProtKB-KW"/>
</dbReference>
<evidence type="ECO:0000256" key="3">
    <source>
        <dbReference type="ARBA" id="ARBA00005240"/>
    </source>
</evidence>
<evidence type="ECO:0000256" key="1">
    <source>
        <dbReference type="ARBA" id="ARBA00004123"/>
    </source>
</evidence>
<dbReference type="Gene3D" id="1.10.1600.10">
    <property type="match status" value="1"/>
</dbReference>
<dbReference type="NCBIfam" id="TIGR00578">
    <property type="entry name" value="ku70"/>
    <property type="match status" value="1"/>
</dbReference>
<comment type="subcellular location">
    <subcellularLocation>
        <location evidence="2">Chromosome</location>
        <location evidence="2">Telomere</location>
    </subcellularLocation>
    <subcellularLocation>
        <location evidence="1">Nucleus</location>
    </subcellularLocation>
</comment>
<dbReference type="GO" id="GO:0042162">
    <property type="term" value="F:telomeric DNA binding"/>
    <property type="evidence" value="ECO:0007669"/>
    <property type="project" value="InterPro"/>
</dbReference>
<evidence type="ECO:0000313" key="18">
    <source>
        <dbReference type="EMBL" id="CAG8534330.1"/>
    </source>
</evidence>
<evidence type="ECO:0000256" key="8">
    <source>
        <dbReference type="ARBA" id="ARBA00022806"/>
    </source>
</evidence>
<evidence type="ECO:0000256" key="12">
    <source>
        <dbReference type="ARBA" id="ARBA00023172"/>
    </source>
</evidence>
<evidence type="ECO:0000256" key="9">
    <source>
        <dbReference type="ARBA" id="ARBA00022840"/>
    </source>
</evidence>
<evidence type="ECO:0000259" key="17">
    <source>
        <dbReference type="SMART" id="SM00559"/>
    </source>
</evidence>
<dbReference type="InterPro" id="IPR005161">
    <property type="entry name" value="Ku_N"/>
</dbReference>
<keyword evidence="14" id="KW-0539">Nucleus</keyword>
<name>A0A9N9ALW5_9GLOM</name>
<dbReference type="GO" id="GO:0003690">
    <property type="term" value="F:double-stranded DNA binding"/>
    <property type="evidence" value="ECO:0007669"/>
    <property type="project" value="TreeGrafter"/>
</dbReference>
<dbReference type="CDD" id="cd00788">
    <property type="entry name" value="KU70"/>
    <property type="match status" value="1"/>
</dbReference>
<dbReference type="GO" id="GO:0016787">
    <property type="term" value="F:hydrolase activity"/>
    <property type="evidence" value="ECO:0007669"/>
    <property type="project" value="UniProtKB-KW"/>
</dbReference>
<dbReference type="GO" id="GO:0003684">
    <property type="term" value="F:damaged DNA binding"/>
    <property type="evidence" value="ECO:0007669"/>
    <property type="project" value="InterPro"/>
</dbReference>
<dbReference type="PANTHER" id="PTHR12604">
    <property type="entry name" value="KU AUTOANTIGEN DNA HELICASE"/>
    <property type="match status" value="1"/>
</dbReference>
<dbReference type="InterPro" id="IPR016194">
    <property type="entry name" value="SPOC-like_C_dom_sf"/>
</dbReference>
<comment type="similarity">
    <text evidence="3">Belongs to the ku70 family.</text>
</comment>
<keyword evidence="10" id="KW-0779">Telomere</keyword>
<dbReference type="Gene3D" id="4.10.970.10">
    <property type="entry name" value="Ku70, bridge and pillars"/>
    <property type="match status" value="1"/>
</dbReference>
<keyword evidence="13" id="KW-0234">DNA repair</keyword>
<dbReference type="InterPro" id="IPR047087">
    <property type="entry name" value="KU70_core_dom"/>
</dbReference>
<dbReference type="EMBL" id="CAJVPS010001340">
    <property type="protein sequence ID" value="CAG8534330.1"/>
    <property type="molecule type" value="Genomic_DNA"/>
</dbReference>
<accession>A0A9N9ALW5</accession>
<dbReference type="InterPro" id="IPR005160">
    <property type="entry name" value="Ku_C"/>
</dbReference>
<dbReference type="InterPro" id="IPR006164">
    <property type="entry name" value="DNA_bd_Ku70/Ku80"/>
</dbReference>
<keyword evidence="6" id="KW-0227">DNA damage</keyword>
<keyword evidence="10" id="KW-0158">Chromosome</keyword>
<dbReference type="GO" id="GO:0006310">
    <property type="term" value="P:DNA recombination"/>
    <property type="evidence" value="ECO:0007669"/>
    <property type="project" value="UniProtKB-KW"/>
</dbReference>
<reference evidence="18" key="1">
    <citation type="submission" date="2021-06" db="EMBL/GenBank/DDBJ databases">
        <authorList>
            <person name="Kallberg Y."/>
            <person name="Tangrot J."/>
            <person name="Rosling A."/>
        </authorList>
    </citation>
    <scope>NUCLEOTIDE SEQUENCE</scope>
    <source>
        <strain evidence="18">FL130A</strain>
    </source>
</reference>
<dbReference type="Pfam" id="PF03730">
    <property type="entry name" value="Ku_C"/>
    <property type="match status" value="1"/>
</dbReference>
<evidence type="ECO:0000256" key="5">
    <source>
        <dbReference type="ARBA" id="ARBA00022741"/>
    </source>
</evidence>
<keyword evidence="7" id="KW-0378">Hydrolase</keyword>
<dbReference type="GO" id="GO:0000781">
    <property type="term" value="C:chromosome, telomeric region"/>
    <property type="evidence" value="ECO:0007669"/>
    <property type="project" value="UniProtKB-SubCell"/>
</dbReference>